<keyword evidence="2" id="KW-1185">Reference proteome</keyword>
<gene>
    <name evidence="1" type="ORF">GA0061081_11353</name>
</gene>
<protein>
    <submittedName>
        <fullName evidence="1">Uncharacterized protein</fullName>
    </submittedName>
</protein>
<dbReference type="Proteomes" id="UP000199670">
    <property type="component" value="Unassembled WGS sequence"/>
</dbReference>
<feature type="non-terminal residue" evidence="1">
    <location>
        <position position="1"/>
    </location>
</feature>
<organism evidence="1 2">
    <name type="scientific">Gilliamella bombicola</name>
    <dbReference type="NCBI Taxonomy" id="1798182"/>
    <lineage>
        <taxon>Bacteria</taxon>
        <taxon>Pseudomonadati</taxon>
        <taxon>Pseudomonadota</taxon>
        <taxon>Gammaproteobacteria</taxon>
        <taxon>Orbales</taxon>
        <taxon>Orbaceae</taxon>
        <taxon>Gilliamella</taxon>
    </lineage>
</organism>
<evidence type="ECO:0000313" key="2">
    <source>
        <dbReference type="Proteomes" id="UP000199670"/>
    </source>
</evidence>
<evidence type="ECO:0000313" key="1">
    <source>
        <dbReference type="EMBL" id="SCC26669.1"/>
    </source>
</evidence>
<sequence length="46" mass="5197">NLNNLSKSDNLDRKDKCLGLGDNTADKHRDFVKCNDFDNLGDTNKN</sequence>
<reference evidence="2" key="1">
    <citation type="submission" date="2016-08" db="EMBL/GenBank/DDBJ databases">
        <authorList>
            <person name="Varghese N."/>
            <person name="Submissions Spin"/>
        </authorList>
    </citation>
    <scope>NUCLEOTIDE SEQUENCE [LARGE SCALE GENOMIC DNA]</scope>
    <source>
        <strain evidence="2">R-53248</strain>
    </source>
</reference>
<proteinExistence type="predicted"/>
<name>A0A1C4D5L2_9GAMM</name>
<dbReference type="AlphaFoldDB" id="A0A1C4D5L2"/>
<accession>A0A1C4D5L2</accession>
<dbReference type="EMBL" id="FMAQ01000013">
    <property type="protein sequence ID" value="SCC26669.1"/>
    <property type="molecule type" value="Genomic_DNA"/>
</dbReference>